<feature type="compositionally biased region" description="Polar residues" evidence="1">
    <location>
        <begin position="68"/>
        <end position="80"/>
    </location>
</feature>
<protein>
    <submittedName>
        <fullName evidence="2">Uncharacterized protein</fullName>
    </submittedName>
</protein>
<keyword evidence="3" id="KW-1185">Reference proteome</keyword>
<proteinExistence type="predicted"/>
<gene>
    <name evidence="2" type="ORF">E2C01_027181</name>
</gene>
<comment type="caution">
    <text evidence="2">The sequence shown here is derived from an EMBL/GenBank/DDBJ whole genome shotgun (WGS) entry which is preliminary data.</text>
</comment>
<evidence type="ECO:0000313" key="2">
    <source>
        <dbReference type="EMBL" id="MPC33815.1"/>
    </source>
</evidence>
<dbReference type="AlphaFoldDB" id="A0A5B7EK61"/>
<evidence type="ECO:0000256" key="1">
    <source>
        <dbReference type="SAM" id="MobiDB-lite"/>
    </source>
</evidence>
<dbReference type="Proteomes" id="UP000324222">
    <property type="component" value="Unassembled WGS sequence"/>
</dbReference>
<sequence>MEKVTIPLTTPITPTRRKSSTTTTTLPLPYCTPLNSLHPASPTAAAATQTTFPPPHPHNSKSSHTPASHESPTETTAVKG</sequence>
<reference evidence="2 3" key="1">
    <citation type="submission" date="2019-05" db="EMBL/GenBank/DDBJ databases">
        <title>Another draft genome of Portunus trituberculatus and its Hox gene families provides insights of decapod evolution.</title>
        <authorList>
            <person name="Jeong J.-H."/>
            <person name="Song I."/>
            <person name="Kim S."/>
            <person name="Choi T."/>
            <person name="Kim D."/>
            <person name="Ryu S."/>
            <person name="Kim W."/>
        </authorList>
    </citation>
    <scope>NUCLEOTIDE SEQUENCE [LARGE SCALE GENOMIC DNA]</scope>
    <source>
        <tissue evidence="2">Muscle</tissue>
    </source>
</reference>
<feature type="compositionally biased region" description="Low complexity" evidence="1">
    <location>
        <begin position="1"/>
        <end position="51"/>
    </location>
</feature>
<organism evidence="2 3">
    <name type="scientific">Portunus trituberculatus</name>
    <name type="common">Swimming crab</name>
    <name type="synonym">Neptunus trituberculatus</name>
    <dbReference type="NCBI Taxonomy" id="210409"/>
    <lineage>
        <taxon>Eukaryota</taxon>
        <taxon>Metazoa</taxon>
        <taxon>Ecdysozoa</taxon>
        <taxon>Arthropoda</taxon>
        <taxon>Crustacea</taxon>
        <taxon>Multicrustacea</taxon>
        <taxon>Malacostraca</taxon>
        <taxon>Eumalacostraca</taxon>
        <taxon>Eucarida</taxon>
        <taxon>Decapoda</taxon>
        <taxon>Pleocyemata</taxon>
        <taxon>Brachyura</taxon>
        <taxon>Eubrachyura</taxon>
        <taxon>Portunoidea</taxon>
        <taxon>Portunidae</taxon>
        <taxon>Portuninae</taxon>
        <taxon>Portunus</taxon>
    </lineage>
</organism>
<accession>A0A5B7EK61</accession>
<feature type="region of interest" description="Disordered" evidence="1">
    <location>
        <begin position="1"/>
        <end position="80"/>
    </location>
</feature>
<dbReference type="EMBL" id="VSRR010002913">
    <property type="protein sequence ID" value="MPC33815.1"/>
    <property type="molecule type" value="Genomic_DNA"/>
</dbReference>
<evidence type="ECO:0000313" key="3">
    <source>
        <dbReference type="Proteomes" id="UP000324222"/>
    </source>
</evidence>
<name>A0A5B7EK61_PORTR</name>